<proteinExistence type="predicted"/>
<protein>
    <submittedName>
        <fullName evidence="1">Uncharacterized protein</fullName>
    </submittedName>
</protein>
<dbReference type="Proteomes" id="UP001576784">
    <property type="component" value="Unassembled WGS sequence"/>
</dbReference>
<name>A0ABV4XR73_9CYAN</name>
<keyword evidence="2" id="KW-1185">Reference proteome</keyword>
<sequence length="67" mass="7714">MPEIVEIPIELTHFQLPQAVQARLQFLLDRQDEGNTLSPVERQEAEGLVELAEFLSLLRLRSTRVTK</sequence>
<organism evidence="1 2">
    <name type="scientific">Floridaenema flaviceps BLCC-F50</name>
    <dbReference type="NCBI Taxonomy" id="3153642"/>
    <lineage>
        <taxon>Bacteria</taxon>
        <taxon>Bacillati</taxon>
        <taxon>Cyanobacteriota</taxon>
        <taxon>Cyanophyceae</taxon>
        <taxon>Oscillatoriophycideae</taxon>
        <taxon>Aerosakkonematales</taxon>
        <taxon>Aerosakkonemataceae</taxon>
        <taxon>Floridanema</taxon>
        <taxon>Floridanema flaviceps</taxon>
    </lineage>
</organism>
<dbReference type="EMBL" id="JBHFNR010000104">
    <property type="protein sequence ID" value="MFB2894223.1"/>
    <property type="molecule type" value="Genomic_DNA"/>
</dbReference>
<dbReference type="RefSeq" id="WP_413263872.1">
    <property type="nucleotide sequence ID" value="NZ_JBHFNR010000104.1"/>
</dbReference>
<reference evidence="1 2" key="1">
    <citation type="submission" date="2024-09" db="EMBL/GenBank/DDBJ databases">
        <title>Floridaenema gen nov. (Aerosakkonemataceae, Aerosakkonematales ord. nov., Cyanobacteria) from benthic tropical and subtropical fresh waters, with the description of four new species.</title>
        <authorList>
            <person name="Moretto J.A."/>
            <person name="Berthold D.E."/>
            <person name="Lefler F.W."/>
            <person name="Huang I.-S."/>
            <person name="Laughinghouse H. IV."/>
        </authorList>
    </citation>
    <scope>NUCLEOTIDE SEQUENCE [LARGE SCALE GENOMIC DNA]</scope>
    <source>
        <strain evidence="1 2">BLCC-F50</strain>
    </source>
</reference>
<gene>
    <name evidence="1" type="ORF">ACE1CI_15035</name>
</gene>
<accession>A0ABV4XR73</accession>
<evidence type="ECO:0000313" key="1">
    <source>
        <dbReference type="EMBL" id="MFB2894223.1"/>
    </source>
</evidence>
<evidence type="ECO:0000313" key="2">
    <source>
        <dbReference type="Proteomes" id="UP001576784"/>
    </source>
</evidence>
<comment type="caution">
    <text evidence="1">The sequence shown here is derived from an EMBL/GenBank/DDBJ whole genome shotgun (WGS) entry which is preliminary data.</text>
</comment>